<proteinExistence type="predicted"/>
<sequence>MKLATQTSLDRKLFDGSSKLFTLCQFRFLNMTMSKPIQIAGQGRTTSNSWLLRGFLTQNQRFGLAAQFMLALYVFQGGGLNTVFPKALYVFQGVTTED</sequence>
<protein>
    <submittedName>
        <fullName evidence="1">Uncharacterized protein</fullName>
    </submittedName>
</protein>
<dbReference type="RefSeq" id="WP_034876293.1">
    <property type="nucleotide sequence ID" value="NZ_JOKG01000003.1"/>
</dbReference>
<keyword evidence="2" id="KW-1185">Reference proteome</keyword>
<evidence type="ECO:0000313" key="1">
    <source>
        <dbReference type="EMBL" id="KEQ13459.1"/>
    </source>
</evidence>
<comment type="caution">
    <text evidence="1">The sequence shown here is derived from an EMBL/GenBank/DDBJ whole genome shotgun (WGS) entry which is preliminary data.</text>
</comment>
<gene>
    <name evidence="1" type="ORF">GZ77_13890</name>
</gene>
<evidence type="ECO:0000313" key="2">
    <source>
        <dbReference type="Proteomes" id="UP000028006"/>
    </source>
</evidence>
<dbReference type="AlphaFoldDB" id="A0A081N4T6"/>
<dbReference type="Proteomes" id="UP000028006">
    <property type="component" value="Unassembled WGS sequence"/>
</dbReference>
<dbReference type="EMBL" id="JOKG01000003">
    <property type="protein sequence ID" value="KEQ13459.1"/>
    <property type="molecule type" value="Genomic_DNA"/>
</dbReference>
<accession>A0A081N4T6</accession>
<organism evidence="1 2">
    <name type="scientific">Endozoicomonas montiporae</name>
    <dbReference type="NCBI Taxonomy" id="1027273"/>
    <lineage>
        <taxon>Bacteria</taxon>
        <taxon>Pseudomonadati</taxon>
        <taxon>Pseudomonadota</taxon>
        <taxon>Gammaproteobacteria</taxon>
        <taxon>Oceanospirillales</taxon>
        <taxon>Endozoicomonadaceae</taxon>
        <taxon>Endozoicomonas</taxon>
    </lineage>
</organism>
<name>A0A081N4T6_9GAMM</name>
<reference evidence="1 2" key="1">
    <citation type="submission" date="2014-06" db="EMBL/GenBank/DDBJ databases">
        <title>Whole Genome Sequences of Three Symbiotic Endozoicomonas Bacteria.</title>
        <authorList>
            <person name="Neave M.J."/>
            <person name="Apprill A."/>
            <person name="Voolstra C.R."/>
        </authorList>
    </citation>
    <scope>NUCLEOTIDE SEQUENCE [LARGE SCALE GENOMIC DNA]</scope>
    <source>
        <strain evidence="1 2">LMG 24815</strain>
    </source>
</reference>